<organism evidence="1">
    <name type="scientific">Aphanomyces astaci</name>
    <name type="common">Crayfish plague agent</name>
    <dbReference type="NCBI Taxonomy" id="112090"/>
    <lineage>
        <taxon>Eukaryota</taxon>
        <taxon>Sar</taxon>
        <taxon>Stramenopiles</taxon>
        <taxon>Oomycota</taxon>
        <taxon>Saprolegniomycetes</taxon>
        <taxon>Saprolegniales</taxon>
        <taxon>Verrucalvaceae</taxon>
        <taxon>Aphanomyces</taxon>
    </lineage>
</organism>
<dbReference type="EMBL" id="KI913201">
    <property type="protein sequence ID" value="ETV67178.1"/>
    <property type="molecule type" value="Genomic_DNA"/>
</dbReference>
<protein>
    <submittedName>
        <fullName evidence="1">Uncharacterized protein</fullName>
    </submittedName>
</protein>
<proteinExistence type="predicted"/>
<evidence type="ECO:0000313" key="1">
    <source>
        <dbReference type="EMBL" id="ETV67178.1"/>
    </source>
</evidence>
<dbReference type="VEuPathDB" id="FungiDB:H257_16573"/>
<accession>W4FKD6</accession>
<dbReference type="GeneID" id="20818569"/>
<gene>
    <name evidence="1" type="ORF">H257_16573</name>
</gene>
<reference evidence="1" key="1">
    <citation type="submission" date="2013-12" db="EMBL/GenBank/DDBJ databases">
        <title>The Genome Sequence of Aphanomyces astaci APO3.</title>
        <authorList>
            <consortium name="The Broad Institute Genomics Platform"/>
            <person name="Russ C."/>
            <person name="Tyler B."/>
            <person name="van West P."/>
            <person name="Dieguez-Uribeondo J."/>
            <person name="Young S.K."/>
            <person name="Zeng Q."/>
            <person name="Gargeya S."/>
            <person name="Fitzgerald M."/>
            <person name="Abouelleil A."/>
            <person name="Alvarado L."/>
            <person name="Chapman S.B."/>
            <person name="Gainer-Dewar J."/>
            <person name="Goldberg J."/>
            <person name="Griggs A."/>
            <person name="Gujja S."/>
            <person name="Hansen M."/>
            <person name="Howarth C."/>
            <person name="Imamovic A."/>
            <person name="Ireland A."/>
            <person name="Larimer J."/>
            <person name="McCowan C."/>
            <person name="Murphy C."/>
            <person name="Pearson M."/>
            <person name="Poon T.W."/>
            <person name="Priest M."/>
            <person name="Roberts A."/>
            <person name="Saif S."/>
            <person name="Shea T."/>
            <person name="Sykes S."/>
            <person name="Wortman J."/>
            <person name="Nusbaum C."/>
            <person name="Birren B."/>
        </authorList>
    </citation>
    <scope>NUCLEOTIDE SEQUENCE [LARGE SCALE GENOMIC DNA]</scope>
    <source>
        <strain evidence="1">APO3</strain>
    </source>
</reference>
<sequence length="102" mass="11218">MEPDAAADVEPMREPSDLVRLRAYLEEHFPVAERGLICAPIQARAKQPDVLVQLPLSNSPPIPPDEVDSVASLCSNLVLRLEHLFGLGFSRAPSILRGQSYE</sequence>
<dbReference type="AlphaFoldDB" id="W4FKD6"/>
<dbReference type="RefSeq" id="XP_009843343.1">
    <property type="nucleotide sequence ID" value="XM_009845041.1"/>
</dbReference>
<name>W4FKD6_APHAT</name>